<dbReference type="Pfam" id="PF02613">
    <property type="entry name" value="Nitrate_red_del"/>
    <property type="match status" value="1"/>
</dbReference>
<dbReference type="InterPro" id="IPR020945">
    <property type="entry name" value="DMSO/NO3_reduct_chaperone"/>
</dbReference>
<dbReference type="PANTHER" id="PTHR34227">
    <property type="entry name" value="CHAPERONE PROTEIN YCDY"/>
    <property type="match status" value="1"/>
</dbReference>
<dbReference type="InterPro" id="IPR050289">
    <property type="entry name" value="TorD/DmsD_chaperones"/>
</dbReference>
<dbReference type="Proteomes" id="UP000705867">
    <property type="component" value="Unassembled WGS sequence"/>
</dbReference>
<proteinExistence type="predicted"/>
<protein>
    <submittedName>
        <fullName evidence="2">Molecular chaperone TorD family protein</fullName>
    </submittedName>
</protein>
<evidence type="ECO:0000256" key="1">
    <source>
        <dbReference type="ARBA" id="ARBA00023186"/>
    </source>
</evidence>
<accession>A0A953J4C6</accession>
<reference evidence="2" key="2">
    <citation type="submission" date="2021-08" db="EMBL/GenBank/DDBJ databases">
        <authorList>
            <person name="Dalcin Martins P."/>
        </authorList>
    </citation>
    <scope>NUCLEOTIDE SEQUENCE</scope>
    <source>
        <strain evidence="2">MAG_39</strain>
    </source>
</reference>
<evidence type="ECO:0000313" key="3">
    <source>
        <dbReference type="Proteomes" id="UP000705867"/>
    </source>
</evidence>
<dbReference type="AlphaFoldDB" id="A0A953J4C6"/>
<dbReference type="SUPFAM" id="SSF89155">
    <property type="entry name" value="TorD-like"/>
    <property type="match status" value="1"/>
</dbReference>
<dbReference type="PANTHER" id="PTHR34227:SF1">
    <property type="entry name" value="DIMETHYL SULFOXIDE REDUCTASE CHAPERONE-RELATED"/>
    <property type="match status" value="1"/>
</dbReference>
<dbReference type="InterPro" id="IPR036411">
    <property type="entry name" value="TorD-like_sf"/>
</dbReference>
<name>A0A953J4C6_9BACT</name>
<sequence>MTAEPRLLTDIYSQLSEFFKEPTEEFADDIASGRVLRFFKNAFSLLNIDSSLFLGLKIPGDVFKTVSDEYRKLFLGPIPPYIVPVESVYKRWSLSSECTLGIAGERGYLMGDPALDMIRRYQESGVVVPDLYASMPDHIALELEYMAYLCRNAPEEEQREFRANHFDWIIDLADEVAGYDGTGFYSTAVVMADLINRSLWE</sequence>
<keyword evidence="1" id="KW-0143">Chaperone</keyword>
<comment type="caution">
    <text evidence="2">The sequence shown here is derived from an EMBL/GenBank/DDBJ whole genome shotgun (WGS) entry which is preliminary data.</text>
</comment>
<reference evidence="2" key="1">
    <citation type="journal article" date="2021" name="bioRxiv">
        <title>Unraveling nitrogen, sulfur and carbon metabolic pathways and microbial community transcriptional responses to substrate deprivation and toxicity stresses in a bioreactor mimicking anoxic brackish coastal sediment conditions.</title>
        <authorList>
            <person name="Martins P.D."/>
            <person name="Echeveste M.J."/>
            <person name="Arshad A."/>
            <person name="Kurth J."/>
            <person name="Ouboter H."/>
            <person name="Jetten M.S.M."/>
            <person name="Welte C.U."/>
        </authorList>
    </citation>
    <scope>NUCLEOTIDE SEQUENCE</scope>
    <source>
        <strain evidence="2">MAG_39</strain>
    </source>
</reference>
<organism evidence="2 3">
    <name type="scientific">Candidatus Nitrobium versatile</name>
    <dbReference type="NCBI Taxonomy" id="2884831"/>
    <lineage>
        <taxon>Bacteria</taxon>
        <taxon>Pseudomonadati</taxon>
        <taxon>Nitrospirota</taxon>
        <taxon>Nitrospiria</taxon>
        <taxon>Nitrospirales</taxon>
        <taxon>Nitrospiraceae</taxon>
        <taxon>Candidatus Nitrobium</taxon>
    </lineage>
</organism>
<gene>
    <name evidence="2" type="ORF">K8I29_03850</name>
</gene>
<dbReference type="EMBL" id="JAIOIV010000028">
    <property type="protein sequence ID" value="MBZ0155333.1"/>
    <property type="molecule type" value="Genomic_DNA"/>
</dbReference>
<dbReference type="Gene3D" id="1.10.3480.10">
    <property type="entry name" value="TorD-like"/>
    <property type="match status" value="1"/>
</dbReference>
<evidence type="ECO:0000313" key="2">
    <source>
        <dbReference type="EMBL" id="MBZ0155333.1"/>
    </source>
</evidence>